<proteinExistence type="predicted"/>
<feature type="transmembrane region" description="Helical" evidence="2">
    <location>
        <begin position="6"/>
        <end position="27"/>
    </location>
</feature>
<feature type="compositionally biased region" description="Basic and acidic residues" evidence="1">
    <location>
        <begin position="324"/>
        <end position="341"/>
    </location>
</feature>
<dbReference type="PROSITE" id="PS50994">
    <property type="entry name" value="INTEGRASE"/>
    <property type="match status" value="1"/>
</dbReference>
<accession>A0A1Q9EXA2</accession>
<reference evidence="4 5" key="1">
    <citation type="submission" date="2016-02" db="EMBL/GenBank/DDBJ databases">
        <title>Genome analysis of coral dinoflagellate symbionts highlights evolutionary adaptations to a symbiotic lifestyle.</title>
        <authorList>
            <person name="Aranda M."/>
            <person name="Li Y."/>
            <person name="Liew Y.J."/>
            <person name="Baumgarten S."/>
            <person name="Simakov O."/>
            <person name="Wilson M."/>
            <person name="Piel J."/>
            <person name="Ashoor H."/>
            <person name="Bougouffa S."/>
            <person name="Bajic V.B."/>
            <person name="Ryu T."/>
            <person name="Ravasi T."/>
            <person name="Bayer T."/>
            <person name="Micklem G."/>
            <person name="Kim H."/>
            <person name="Bhak J."/>
            <person name="Lajeunesse T.C."/>
            <person name="Voolstra C.R."/>
        </authorList>
    </citation>
    <scope>NUCLEOTIDE SEQUENCE [LARGE SCALE GENOMIC DNA]</scope>
    <source>
        <strain evidence="4 5">CCMP2467</strain>
    </source>
</reference>
<evidence type="ECO:0000313" key="5">
    <source>
        <dbReference type="Proteomes" id="UP000186817"/>
    </source>
</evidence>
<dbReference type="GO" id="GO:0003676">
    <property type="term" value="F:nucleic acid binding"/>
    <property type="evidence" value="ECO:0007669"/>
    <property type="project" value="InterPro"/>
</dbReference>
<feature type="region of interest" description="Disordered" evidence="1">
    <location>
        <begin position="701"/>
        <end position="794"/>
    </location>
</feature>
<feature type="compositionally biased region" description="Low complexity" evidence="1">
    <location>
        <begin position="266"/>
        <end position="277"/>
    </location>
</feature>
<sequence>MGPTAVSTVIIGTTIIFVVIIITVLMITGRSIITIPISICVAIFPPELQPKRPEPNENNLMPVVSKEARDVECFESLGRVRAESRKIFAWLQDVVLSLRSRGVIVVAEHPLRSRAWKEPLVVDAFAGLPAGITDMCAYGLRRPDAEWDSQACGRHLRRPTRVVGPLEVVTMTCRRCPGGHRHAPELGGVLVDGTWCRLGDFVGCYTDGFAKAVSQGVTKALKGTRKNRGGEGFYVTPKVAEESLMEEDEDVIHGAYFDEQLVLEPLGPEGLPENQNHNNHDTDNHGTEGLERFEIEAGTCEFPAEDPDQAEKDAFMRELDSIPLEDQNHNNHGTDNHEAPKRPLPARPEVRAVVFNTAVHADLKYLRDFRGVVYVALSVIDEATNYHLAKLLRNREPGHVAAKFLSMWVGLFGPPQRIRLDQGGEWESEFIQLLENHAIHSEFVGSHSPWSNGFAERHGALLGVAMQANVDEKQLAGRAQMKIGLSCACQAKNSVISRGGHSAHYLVFGRQAAYPELLDDEVWSRKSMGFALSIEGEVSRAAELRAAAKVALLRGDVLEKIRRALRRAPAGERRQYVPGELVYFWSPAKPKDRRYKRDLGAWRGPAVVLMPEGAERYFISWRGRCLLVSGANLKGATVEESNKHDLRAEGLDLELAKGFIDCTDDAPPLEEPLAPFSVEGPDLVRQRRPQPGARKLTEARKMMAGLKSVKKTLRGPIDKRRRRQLLPVRFRPQRLPREEQGEEQVVSDTAVDADQEAAPSNAQDEPPLPPPAAQQPWQDAPPVPDAPPAVPYDYLDDVPFSIRKRLREQAGQEEGESRAPDTKKLRTGDFANFVLTALSLQELSGSTEKANEWLPKAEVEKLSALLDLPLSSARVHRAPGKRLQHPGPRRKKPRITVMFSDGSSGCGGDGRAGGGTAQQKVPSPLERD</sequence>
<keyword evidence="5" id="KW-1185">Reference proteome</keyword>
<dbReference type="Proteomes" id="UP000186817">
    <property type="component" value="Unassembled WGS sequence"/>
</dbReference>
<feature type="compositionally biased region" description="Basic residues" evidence="1">
    <location>
        <begin position="708"/>
        <end position="724"/>
    </location>
</feature>
<dbReference type="InterPro" id="IPR036397">
    <property type="entry name" value="RNaseH_sf"/>
</dbReference>
<dbReference type="InterPro" id="IPR001584">
    <property type="entry name" value="Integrase_cat-core"/>
</dbReference>
<feature type="domain" description="Integrase catalytic" evidence="3">
    <location>
        <begin position="344"/>
        <end position="462"/>
    </location>
</feature>
<evidence type="ECO:0000256" key="2">
    <source>
        <dbReference type="SAM" id="Phobius"/>
    </source>
</evidence>
<protein>
    <recommendedName>
        <fullName evidence="3">Integrase catalytic domain-containing protein</fullName>
    </recommendedName>
</protein>
<feature type="region of interest" description="Disordered" evidence="1">
    <location>
        <begin position="324"/>
        <end position="343"/>
    </location>
</feature>
<feature type="compositionally biased region" description="Pro residues" evidence="1">
    <location>
        <begin position="766"/>
        <end position="790"/>
    </location>
</feature>
<comment type="caution">
    <text evidence="4">The sequence shown here is derived from an EMBL/GenBank/DDBJ whole genome shotgun (WGS) entry which is preliminary data.</text>
</comment>
<dbReference type="GO" id="GO:0015074">
    <property type="term" value="P:DNA integration"/>
    <property type="evidence" value="ECO:0007669"/>
    <property type="project" value="InterPro"/>
</dbReference>
<evidence type="ECO:0000259" key="3">
    <source>
        <dbReference type="PROSITE" id="PS50994"/>
    </source>
</evidence>
<gene>
    <name evidence="4" type="ORF">AK812_SmicGene4036</name>
</gene>
<dbReference type="AlphaFoldDB" id="A0A1Q9EXA2"/>
<feature type="compositionally biased region" description="Basic residues" evidence="1">
    <location>
        <begin position="876"/>
        <end position="894"/>
    </location>
</feature>
<evidence type="ECO:0000256" key="1">
    <source>
        <dbReference type="SAM" id="MobiDB-lite"/>
    </source>
</evidence>
<feature type="compositionally biased region" description="Gly residues" evidence="1">
    <location>
        <begin position="904"/>
        <end position="916"/>
    </location>
</feature>
<keyword evidence="2" id="KW-1133">Transmembrane helix</keyword>
<dbReference type="Gene3D" id="3.30.420.10">
    <property type="entry name" value="Ribonuclease H-like superfamily/Ribonuclease H"/>
    <property type="match status" value="1"/>
</dbReference>
<keyword evidence="2" id="KW-0812">Transmembrane</keyword>
<feature type="region of interest" description="Disordered" evidence="1">
    <location>
        <begin position="876"/>
        <end position="928"/>
    </location>
</feature>
<dbReference type="OrthoDB" id="421837at2759"/>
<dbReference type="InterPro" id="IPR012337">
    <property type="entry name" value="RNaseH-like_sf"/>
</dbReference>
<feature type="region of interest" description="Disordered" evidence="1">
    <location>
        <begin position="266"/>
        <end position="286"/>
    </location>
</feature>
<organism evidence="4 5">
    <name type="scientific">Symbiodinium microadriaticum</name>
    <name type="common">Dinoflagellate</name>
    <name type="synonym">Zooxanthella microadriatica</name>
    <dbReference type="NCBI Taxonomy" id="2951"/>
    <lineage>
        <taxon>Eukaryota</taxon>
        <taxon>Sar</taxon>
        <taxon>Alveolata</taxon>
        <taxon>Dinophyceae</taxon>
        <taxon>Suessiales</taxon>
        <taxon>Symbiodiniaceae</taxon>
        <taxon>Symbiodinium</taxon>
    </lineage>
</organism>
<evidence type="ECO:0000313" key="4">
    <source>
        <dbReference type="EMBL" id="OLQ12070.1"/>
    </source>
</evidence>
<dbReference type="SUPFAM" id="SSF53098">
    <property type="entry name" value="Ribonuclease H-like"/>
    <property type="match status" value="1"/>
</dbReference>
<dbReference type="EMBL" id="LSRX01000049">
    <property type="protein sequence ID" value="OLQ12070.1"/>
    <property type="molecule type" value="Genomic_DNA"/>
</dbReference>
<keyword evidence="2" id="KW-0472">Membrane</keyword>
<name>A0A1Q9EXA2_SYMMI</name>